<dbReference type="AlphaFoldDB" id="A0AAN2BLK0"/>
<keyword evidence="1" id="KW-1133">Transmembrane helix</keyword>
<evidence type="ECO:0000256" key="1">
    <source>
        <dbReference type="SAM" id="Phobius"/>
    </source>
</evidence>
<dbReference type="KEGG" id="marq:MARGE09_P3370"/>
<keyword evidence="3" id="KW-1185">Reference proteome</keyword>
<feature type="transmembrane region" description="Helical" evidence="1">
    <location>
        <begin position="6"/>
        <end position="24"/>
    </location>
</feature>
<sequence length="134" mass="14955">MNAVQSLIIIAVAIIGFSGIWLWLRRRLKTIAQDCAQLREELAVLKKDQHLALQGSYGMGQRMLRLERRFKSLIEAPQPEPVVEQPFSYTQATQMVEEGADEEAIAATCGISRSEAHLMRKLCAQGFAENPAEA</sequence>
<accession>A0AAN2BLK0</accession>
<evidence type="ECO:0000313" key="3">
    <source>
        <dbReference type="Proteomes" id="UP001320119"/>
    </source>
</evidence>
<name>A0AAN2BLK0_9GAMM</name>
<gene>
    <name evidence="2" type="ORF">MARGE09_P3370</name>
</gene>
<proteinExistence type="predicted"/>
<keyword evidence="1" id="KW-0472">Membrane</keyword>
<dbReference type="EMBL" id="AP023086">
    <property type="protein sequence ID" value="BCD99169.1"/>
    <property type="molecule type" value="Genomic_DNA"/>
</dbReference>
<organism evidence="2 3">
    <name type="scientific">Marinagarivorans cellulosilyticus</name>
    <dbReference type="NCBI Taxonomy" id="2721545"/>
    <lineage>
        <taxon>Bacteria</taxon>
        <taxon>Pseudomonadati</taxon>
        <taxon>Pseudomonadota</taxon>
        <taxon>Gammaproteobacteria</taxon>
        <taxon>Cellvibrionales</taxon>
        <taxon>Cellvibrionaceae</taxon>
        <taxon>Marinagarivorans</taxon>
    </lineage>
</organism>
<evidence type="ECO:0008006" key="4">
    <source>
        <dbReference type="Google" id="ProtNLM"/>
    </source>
</evidence>
<protein>
    <recommendedName>
        <fullName evidence="4">DUF2802 domain-containing protein</fullName>
    </recommendedName>
</protein>
<keyword evidence="1" id="KW-0812">Transmembrane</keyword>
<dbReference type="RefSeq" id="WP_236984161.1">
    <property type="nucleotide sequence ID" value="NZ_AP023086.1"/>
</dbReference>
<dbReference type="Proteomes" id="UP001320119">
    <property type="component" value="Chromosome"/>
</dbReference>
<dbReference type="Pfam" id="PF10975">
    <property type="entry name" value="DUF2802"/>
    <property type="match status" value="1"/>
</dbReference>
<reference evidence="2 3" key="1">
    <citation type="journal article" date="2022" name="IScience">
        <title>An ultrasensitive nanofiber-based assay for enzymatic hydrolysis and deep-sea microbial degradation of cellulose.</title>
        <authorList>
            <person name="Tsudome M."/>
            <person name="Tachioka M."/>
            <person name="Miyazaki M."/>
            <person name="Uchimura K."/>
            <person name="Tsuda M."/>
            <person name="Takaki Y."/>
            <person name="Deguchi S."/>
        </authorList>
    </citation>
    <scope>NUCLEOTIDE SEQUENCE [LARGE SCALE GENOMIC DNA]</scope>
    <source>
        <strain evidence="2 3">GE09</strain>
    </source>
</reference>
<evidence type="ECO:0000313" key="2">
    <source>
        <dbReference type="EMBL" id="BCD99169.1"/>
    </source>
</evidence>
<dbReference type="InterPro" id="IPR021244">
    <property type="entry name" value="DUF2802"/>
</dbReference>